<dbReference type="Pfam" id="PF00196">
    <property type="entry name" value="GerE"/>
    <property type="match status" value="1"/>
</dbReference>
<dbReference type="SUPFAM" id="SSF52540">
    <property type="entry name" value="P-loop containing nucleoside triphosphate hydrolases"/>
    <property type="match status" value="1"/>
</dbReference>
<keyword evidence="3" id="KW-1185">Reference proteome</keyword>
<accession>A0ABU5UWM3</accession>
<proteinExistence type="predicted"/>
<evidence type="ECO:0000259" key="1">
    <source>
        <dbReference type="SMART" id="SM00421"/>
    </source>
</evidence>
<gene>
    <name evidence="2" type="ORF">VB695_22085</name>
</gene>
<dbReference type="InterPro" id="IPR027417">
    <property type="entry name" value="P-loop_NTPase"/>
</dbReference>
<dbReference type="Proteomes" id="UP001303285">
    <property type="component" value="Unassembled WGS sequence"/>
</dbReference>
<name>A0ABU5UWM3_NODSP</name>
<feature type="domain" description="HTH luxR-type" evidence="1">
    <location>
        <begin position="10"/>
        <end position="75"/>
    </location>
</feature>
<evidence type="ECO:0000313" key="3">
    <source>
        <dbReference type="Proteomes" id="UP001303285"/>
    </source>
</evidence>
<protein>
    <submittedName>
        <fullName evidence="2">Helix-turn-helix transcriptional regulator</fullName>
    </submittedName>
</protein>
<dbReference type="EMBL" id="JAYGHK010000148">
    <property type="protein sequence ID" value="MEA5610716.1"/>
    <property type="molecule type" value="Genomic_DNA"/>
</dbReference>
<dbReference type="SMART" id="SM00421">
    <property type="entry name" value="HTH_LUXR"/>
    <property type="match status" value="1"/>
</dbReference>
<evidence type="ECO:0000313" key="2">
    <source>
        <dbReference type="EMBL" id="MEA5610716.1"/>
    </source>
</evidence>
<dbReference type="InterPro" id="IPR000792">
    <property type="entry name" value="Tscrpt_reg_LuxR_C"/>
</dbReference>
<dbReference type="SUPFAM" id="SSF46894">
    <property type="entry name" value="C-terminal effector domain of the bipartite response regulators"/>
    <property type="match status" value="1"/>
</dbReference>
<reference evidence="2 3" key="1">
    <citation type="submission" date="2023-12" db="EMBL/GenBank/DDBJ databases">
        <title>Baltic Sea Cyanobacteria.</title>
        <authorList>
            <person name="Delbaje E."/>
            <person name="Fewer D.P."/>
            <person name="Shishido T.K."/>
        </authorList>
    </citation>
    <scope>NUCLEOTIDE SEQUENCE [LARGE SCALE GENOMIC DNA]</scope>
    <source>
        <strain evidence="2 3">UHCC 0060</strain>
    </source>
</reference>
<dbReference type="InterPro" id="IPR036388">
    <property type="entry name" value="WH-like_DNA-bd_sf"/>
</dbReference>
<comment type="caution">
    <text evidence="2">The sequence shown here is derived from an EMBL/GenBank/DDBJ whole genome shotgun (WGS) entry which is preliminary data.</text>
</comment>
<dbReference type="Gene3D" id="1.10.10.10">
    <property type="entry name" value="Winged helix-like DNA-binding domain superfamily/Winged helix DNA-binding domain"/>
    <property type="match status" value="1"/>
</dbReference>
<sequence>MDIEVFHKALDRLTDQQRRVLDKLLFGEKDQQIADSLYISRTTVRKHIQAICKVFGLKNQEGERLSHRTELINLFYSYKPDLLQQNTALVTPPVPSNAPSIKDGFVAYDSGWTGRHDLITKLSQKLQGCCRLVLLVGLTGIGKTALAERLSVELHHWFNHDPEKLYRKNFDHKHTPSDFVSVSVKWLEDAGEKVSIEEQKQPQLLLRRLVQYFCSHPRLVLIDSLELLLLGDEETGWSNFIDEWWGEFFASLLSAETCQSSFIITSQELPNQLLESASRYPNFWSCQRVDGLTETEQITLFYQVGLGANLQSVEMKLLLRIGKAYQGHPLALRTIAGEIINDFGSQVSAYWQQYSHEIEEVEKDLAAATQGVVKSANDQWKLDRYSVELQRKVKSRLQQTFKRLSHHAHHAYLLLCTGSVYRCPVQITWWLRHLQYRGCTLEQQNSALQTLRDRYLVEVTFDQDNGTILIGMHNLVRSIALSHHQKILTLEE</sequence>
<dbReference type="InterPro" id="IPR016032">
    <property type="entry name" value="Sig_transdc_resp-reg_C-effctor"/>
</dbReference>
<dbReference type="Gene3D" id="3.40.50.300">
    <property type="entry name" value="P-loop containing nucleotide triphosphate hydrolases"/>
    <property type="match status" value="1"/>
</dbReference>
<dbReference type="RefSeq" id="WP_323244451.1">
    <property type="nucleotide sequence ID" value="NZ_JAYGHK010000148.1"/>
</dbReference>
<organism evidence="2 3">
    <name type="scientific">Nodularia spumigena UHCC 0060</name>
    <dbReference type="NCBI Taxonomy" id="3110300"/>
    <lineage>
        <taxon>Bacteria</taxon>
        <taxon>Bacillati</taxon>
        <taxon>Cyanobacteriota</taxon>
        <taxon>Cyanophyceae</taxon>
        <taxon>Nostocales</taxon>
        <taxon>Nodulariaceae</taxon>
        <taxon>Nodularia</taxon>
    </lineage>
</organism>